<proteinExistence type="predicted"/>
<dbReference type="PATRIC" id="fig|1129794.4.peg.5166"/>
<dbReference type="RefSeq" id="WP_015431343.1">
    <property type="nucleotide sequence ID" value="NC_020514.1"/>
</dbReference>
<sequence>MLKHKISAIPTNYALWYTYVSNESPELKTAIDQVLDNNVQLSEIKTKELYRNHVAKTEEVTEWELRQSLEAMLVELSQSLKDTRSETTNFKETMDTCVDDLAKVEKEGLSVEEVMALMRSLA</sequence>
<evidence type="ECO:0000313" key="2">
    <source>
        <dbReference type="Proteomes" id="UP000011864"/>
    </source>
</evidence>
<gene>
    <name evidence="1" type="ORF">C427_5181</name>
</gene>
<organism evidence="1 2">
    <name type="scientific">Paraglaciecola psychrophila 170</name>
    <dbReference type="NCBI Taxonomy" id="1129794"/>
    <lineage>
        <taxon>Bacteria</taxon>
        <taxon>Pseudomonadati</taxon>
        <taxon>Pseudomonadota</taxon>
        <taxon>Gammaproteobacteria</taxon>
        <taxon>Alteromonadales</taxon>
        <taxon>Alteromonadaceae</taxon>
        <taxon>Paraglaciecola</taxon>
    </lineage>
</organism>
<reference evidence="1 2" key="1">
    <citation type="journal article" date="2013" name="Genome Announc.">
        <title>Complete Genome Sequence of Glaciecola psychrophila Strain 170T.</title>
        <authorList>
            <person name="Yin J."/>
            <person name="Chen J."/>
            <person name="Liu G."/>
            <person name="Yu Y."/>
            <person name="Song L."/>
            <person name="Wang X."/>
            <person name="Qu X."/>
        </authorList>
    </citation>
    <scope>NUCLEOTIDE SEQUENCE [LARGE SCALE GENOMIC DNA]</scope>
    <source>
        <strain evidence="1 2">170</strain>
    </source>
</reference>
<keyword evidence="2" id="KW-1185">Reference proteome</keyword>
<dbReference type="AlphaFoldDB" id="M4RUA0"/>
<protein>
    <submittedName>
        <fullName evidence="1">Diguanylate cyclase</fullName>
    </submittedName>
</protein>
<dbReference type="KEGG" id="gps:C427_5181"/>
<accession>M4RUA0</accession>
<dbReference type="HOGENOM" id="CLU_2024495_0_0_6"/>
<name>M4RUA0_9ALTE</name>
<dbReference type="EMBL" id="CP003837">
    <property type="protein sequence ID" value="AGH47280.1"/>
    <property type="molecule type" value="Genomic_DNA"/>
</dbReference>
<evidence type="ECO:0000313" key="1">
    <source>
        <dbReference type="EMBL" id="AGH47280.1"/>
    </source>
</evidence>
<dbReference type="eggNOG" id="COG3706">
    <property type="taxonomic scope" value="Bacteria"/>
</dbReference>
<dbReference type="STRING" id="1129794.C427_5181"/>
<dbReference type="Proteomes" id="UP000011864">
    <property type="component" value="Chromosome"/>
</dbReference>